<feature type="transmembrane region" description="Helical" evidence="1">
    <location>
        <begin position="53"/>
        <end position="70"/>
    </location>
</feature>
<dbReference type="RefSeq" id="WP_094943008.1">
    <property type="nucleotide sequence ID" value="NZ_NOKQ01000217.1"/>
</dbReference>
<keyword evidence="1" id="KW-0812">Transmembrane</keyword>
<keyword evidence="1" id="KW-1133">Transmembrane helix</keyword>
<reference evidence="2 3" key="1">
    <citation type="submission" date="2017-07" db="EMBL/GenBank/DDBJ databases">
        <title>Tetzosporium hominis gen.nov. sp.nov.</title>
        <authorList>
            <person name="Tetz G."/>
            <person name="Tetz V."/>
        </authorList>
    </citation>
    <scope>NUCLEOTIDE SEQUENCE [LARGE SCALE GENOMIC DNA]</scope>
    <source>
        <strain evidence="2 3">VT-49</strain>
    </source>
</reference>
<gene>
    <name evidence="2" type="ORF">CF394_08665</name>
</gene>
<keyword evidence="1" id="KW-0472">Membrane</keyword>
<accession>A0A264W2J0</accession>
<evidence type="ECO:0000313" key="2">
    <source>
        <dbReference type="EMBL" id="OZS77816.1"/>
    </source>
</evidence>
<dbReference type="Pfam" id="PF13129">
    <property type="entry name" value="DUF3953"/>
    <property type="match status" value="1"/>
</dbReference>
<feature type="transmembrane region" description="Helical" evidence="1">
    <location>
        <begin position="5"/>
        <end position="20"/>
    </location>
</feature>
<feature type="transmembrane region" description="Helical" evidence="1">
    <location>
        <begin position="26"/>
        <end position="44"/>
    </location>
</feature>
<organism evidence="2 3">
    <name type="scientific">Tetzosporium hominis</name>
    <dbReference type="NCBI Taxonomy" id="2020506"/>
    <lineage>
        <taxon>Bacteria</taxon>
        <taxon>Bacillati</taxon>
        <taxon>Bacillota</taxon>
        <taxon>Bacilli</taxon>
        <taxon>Bacillales</taxon>
        <taxon>Caryophanaceae</taxon>
        <taxon>Tetzosporium</taxon>
    </lineage>
</organism>
<dbReference type="EMBL" id="NOKQ01000217">
    <property type="protein sequence ID" value="OZS77816.1"/>
    <property type="molecule type" value="Genomic_DNA"/>
</dbReference>
<evidence type="ECO:0000256" key="1">
    <source>
        <dbReference type="SAM" id="Phobius"/>
    </source>
</evidence>
<evidence type="ECO:0008006" key="4">
    <source>
        <dbReference type="Google" id="ProtNLM"/>
    </source>
</evidence>
<dbReference type="InterPro" id="IPR025018">
    <property type="entry name" value="DUF3953"/>
</dbReference>
<comment type="caution">
    <text evidence="2">The sequence shown here is derived from an EMBL/GenBank/DDBJ whole genome shotgun (WGS) entry which is preliminary data.</text>
</comment>
<proteinExistence type="predicted"/>
<name>A0A264W2J0_9BACL</name>
<dbReference type="AlphaFoldDB" id="A0A264W2J0"/>
<sequence>MGVIRVVSGAIAILAVILYWTLDNSIYYTVFLGAMVFVWGFSAYDEWKNERKYLAGLMIIVAVAVLIMFLDSDFVNAIL</sequence>
<keyword evidence="3" id="KW-1185">Reference proteome</keyword>
<protein>
    <recommendedName>
        <fullName evidence="4">DUF3953 domain-containing protein</fullName>
    </recommendedName>
</protein>
<evidence type="ECO:0000313" key="3">
    <source>
        <dbReference type="Proteomes" id="UP000217065"/>
    </source>
</evidence>
<dbReference type="Proteomes" id="UP000217065">
    <property type="component" value="Unassembled WGS sequence"/>
</dbReference>